<dbReference type="EMBL" id="JACJHX010000007">
    <property type="protein sequence ID" value="MBA9027415.1"/>
    <property type="molecule type" value="Genomic_DNA"/>
</dbReference>
<gene>
    <name evidence="4" type="ORF">HNP81_002705</name>
</gene>
<dbReference type="Pfam" id="PF00107">
    <property type="entry name" value="ADH_zinc_N"/>
    <property type="match status" value="1"/>
</dbReference>
<dbReference type="PANTHER" id="PTHR43401">
    <property type="entry name" value="L-THREONINE 3-DEHYDROGENASE"/>
    <property type="match status" value="1"/>
</dbReference>
<dbReference type="InterPro" id="IPR013149">
    <property type="entry name" value="ADH-like_C"/>
</dbReference>
<dbReference type="Proteomes" id="UP000626697">
    <property type="component" value="Unassembled WGS sequence"/>
</dbReference>
<evidence type="ECO:0000259" key="3">
    <source>
        <dbReference type="Pfam" id="PF08240"/>
    </source>
</evidence>
<dbReference type="InterPro" id="IPR036291">
    <property type="entry name" value="NAD(P)-bd_dom_sf"/>
</dbReference>
<dbReference type="Pfam" id="PF08240">
    <property type="entry name" value="ADH_N"/>
    <property type="match status" value="1"/>
</dbReference>
<proteinExistence type="predicted"/>
<feature type="domain" description="Alcohol dehydrogenase-like N-terminal" evidence="3">
    <location>
        <begin position="24"/>
        <end position="131"/>
    </location>
</feature>
<dbReference type="InterPro" id="IPR050129">
    <property type="entry name" value="Zn_alcohol_dh"/>
</dbReference>
<evidence type="ECO:0000256" key="1">
    <source>
        <dbReference type="ARBA" id="ARBA00023002"/>
    </source>
</evidence>
<dbReference type="Gene3D" id="3.90.180.10">
    <property type="entry name" value="Medium-chain alcohol dehydrogenases, catalytic domain"/>
    <property type="match status" value="1"/>
</dbReference>
<evidence type="ECO:0000313" key="4">
    <source>
        <dbReference type="EMBL" id="MBA9027415.1"/>
    </source>
</evidence>
<protein>
    <recommendedName>
        <fullName evidence="6">Alcohol dehydrogenase</fullName>
    </recommendedName>
</protein>
<dbReference type="InterPro" id="IPR011032">
    <property type="entry name" value="GroES-like_sf"/>
</dbReference>
<feature type="domain" description="Alcohol dehydrogenase-like C-terminal" evidence="2">
    <location>
        <begin position="169"/>
        <end position="296"/>
    </location>
</feature>
<comment type="caution">
    <text evidence="4">The sequence shown here is derived from an EMBL/GenBank/DDBJ whole genome shotgun (WGS) entry which is preliminary data.</text>
</comment>
<dbReference type="Gene3D" id="3.40.50.720">
    <property type="entry name" value="NAD(P)-binding Rossmann-like Domain"/>
    <property type="match status" value="1"/>
</dbReference>
<dbReference type="InterPro" id="IPR013154">
    <property type="entry name" value="ADH-like_N"/>
</dbReference>
<dbReference type="SUPFAM" id="SSF50129">
    <property type="entry name" value="GroES-like"/>
    <property type="match status" value="1"/>
</dbReference>
<evidence type="ECO:0000259" key="2">
    <source>
        <dbReference type="Pfam" id="PF00107"/>
    </source>
</evidence>
<reference evidence="4 5" key="1">
    <citation type="submission" date="2020-08" db="EMBL/GenBank/DDBJ databases">
        <title>Genomic Encyclopedia of Type Strains, Phase IV (KMG-IV): sequencing the most valuable type-strain genomes for metagenomic binning, comparative biology and taxonomic classification.</title>
        <authorList>
            <person name="Goeker M."/>
        </authorList>
    </citation>
    <scope>NUCLEOTIDE SEQUENCE [LARGE SCALE GENOMIC DNA]</scope>
    <source>
        <strain evidence="4 5">DSM 105481</strain>
    </source>
</reference>
<keyword evidence="5" id="KW-1185">Reference proteome</keyword>
<accession>A0ABR6CQV6</accession>
<dbReference type="PANTHER" id="PTHR43401:SF3">
    <property type="entry name" value="L-GALACTONATE-5-DEHYDROGENASE"/>
    <property type="match status" value="1"/>
</dbReference>
<dbReference type="RefSeq" id="WP_182502897.1">
    <property type="nucleotide sequence ID" value="NZ_JACJHX010000007.1"/>
</dbReference>
<sequence length="336" mass="37099">MRVISCKEPKHLQEIIEDIPTARQGEVIIKVKRIGICGTDVHAYNGNQPYFTYPRVLGHELSGEIVDVVGDDKIQVGDLVTIIPYMECGKCVACRNGKTNCCTDMKVFGVHMDGGMKEYIRVPVDHVLKVNNLSLDEASMVEPLSIGAHAVRRSNLKAGQIALVIGAGPIGLGVMRLAKLTGATVIAMDVNEDRLTFCKQWAGVDHIVHAQKNPIDRVKDFTNGEFPTVVFDATGNKSSMMSAFNFVSHGGMLVYVGLVKDDLIFNHPEFHKREMSLLASRNATLKDFLHVIDCIEEGLIQIDGLITNRTNFSMIIDDFESYINPANKVIKAVIEM</sequence>
<organism evidence="4 5">
    <name type="scientific">Peribacillus huizhouensis</name>
    <dbReference type="NCBI Taxonomy" id="1501239"/>
    <lineage>
        <taxon>Bacteria</taxon>
        <taxon>Bacillati</taxon>
        <taxon>Bacillota</taxon>
        <taxon>Bacilli</taxon>
        <taxon>Bacillales</taxon>
        <taxon>Bacillaceae</taxon>
        <taxon>Peribacillus</taxon>
    </lineage>
</organism>
<name>A0ABR6CQV6_9BACI</name>
<dbReference type="SUPFAM" id="SSF51735">
    <property type="entry name" value="NAD(P)-binding Rossmann-fold domains"/>
    <property type="match status" value="1"/>
</dbReference>
<keyword evidence="1" id="KW-0560">Oxidoreductase</keyword>
<evidence type="ECO:0000313" key="5">
    <source>
        <dbReference type="Proteomes" id="UP000626697"/>
    </source>
</evidence>
<evidence type="ECO:0008006" key="6">
    <source>
        <dbReference type="Google" id="ProtNLM"/>
    </source>
</evidence>
<dbReference type="CDD" id="cd08261">
    <property type="entry name" value="Zn_ADH7"/>
    <property type="match status" value="1"/>
</dbReference>